<evidence type="ECO:0000313" key="2">
    <source>
        <dbReference type="Proteomes" id="UP001204144"/>
    </source>
</evidence>
<protein>
    <submittedName>
        <fullName evidence="1">Uncharacterized protein</fullName>
    </submittedName>
</protein>
<dbReference type="Proteomes" id="UP001204144">
    <property type="component" value="Unassembled WGS sequence"/>
</dbReference>
<name>A0AAE3H0Y1_9BACT</name>
<accession>A0AAE3H0Y1</accession>
<comment type="caution">
    <text evidence="1">The sequence shown here is derived from an EMBL/GenBank/DDBJ whole genome shotgun (WGS) entry which is preliminary data.</text>
</comment>
<gene>
    <name evidence="1" type="ORF">EGI31_07930</name>
</gene>
<evidence type="ECO:0000313" key="1">
    <source>
        <dbReference type="EMBL" id="MCP9762883.1"/>
    </source>
</evidence>
<keyword evidence="2" id="KW-1185">Reference proteome</keyword>
<dbReference type="AlphaFoldDB" id="A0AAE3H0Y1"/>
<sequence length="68" mass="7805">MTVVTIKGKINEKGELNLKHPSFSPEEEVEVTVVMTEKHSYDFSDLAGKLSWKGDGLLEQKKLRNEWE</sequence>
<reference evidence="1 2" key="1">
    <citation type="submission" date="2018-11" db="EMBL/GenBank/DDBJ databases">
        <title>Novel bacteria species description.</title>
        <authorList>
            <person name="Han J.-H."/>
        </authorList>
    </citation>
    <scope>NUCLEOTIDE SEQUENCE [LARGE SCALE GENOMIC DNA]</scope>
    <source>
        <strain evidence="1 2">KCTC23259</strain>
    </source>
</reference>
<dbReference type="EMBL" id="RJUF01000016">
    <property type="protein sequence ID" value="MCP9762883.1"/>
    <property type="molecule type" value="Genomic_DNA"/>
</dbReference>
<dbReference type="RefSeq" id="WP_255036665.1">
    <property type="nucleotide sequence ID" value="NZ_RJUF01000016.1"/>
</dbReference>
<organism evidence="1 2">
    <name type="scientific">Lacihabitans soyangensis</name>
    <dbReference type="NCBI Taxonomy" id="869394"/>
    <lineage>
        <taxon>Bacteria</taxon>
        <taxon>Pseudomonadati</taxon>
        <taxon>Bacteroidota</taxon>
        <taxon>Cytophagia</taxon>
        <taxon>Cytophagales</taxon>
        <taxon>Leadbetterellaceae</taxon>
        <taxon>Lacihabitans</taxon>
    </lineage>
</organism>
<proteinExistence type="predicted"/>